<protein>
    <submittedName>
        <fullName evidence="1">Uncharacterized protein</fullName>
    </submittedName>
</protein>
<keyword evidence="2" id="KW-1185">Reference proteome</keyword>
<organism evidence="1 2">
    <name type="scientific">Acetobacter aceti NBRC 14818</name>
    <dbReference type="NCBI Taxonomy" id="887700"/>
    <lineage>
        <taxon>Bacteria</taxon>
        <taxon>Pseudomonadati</taxon>
        <taxon>Pseudomonadota</taxon>
        <taxon>Alphaproteobacteria</taxon>
        <taxon>Acetobacterales</taxon>
        <taxon>Acetobacteraceae</taxon>
        <taxon>Acetobacter</taxon>
        <taxon>Acetobacter subgen. Acetobacter</taxon>
    </lineage>
</organism>
<gene>
    <name evidence="1" type="ORF">EMQ_3233</name>
</gene>
<dbReference type="Proteomes" id="UP000516424">
    <property type="component" value="Chromosome"/>
</dbReference>
<evidence type="ECO:0000313" key="2">
    <source>
        <dbReference type="Proteomes" id="UP000516424"/>
    </source>
</evidence>
<accession>A0AB33IKL7</accession>
<dbReference type="AlphaFoldDB" id="A0AB33IKL7"/>
<dbReference type="EMBL" id="AP023410">
    <property type="protein sequence ID" value="BCK77627.1"/>
    <property type="molecule type" value="Genomic_DNA"/>
</dbReference>
<sequence length="62" mass="6902">MKYFTRCLIVLADEAYKKGDHRIAVACINAIYQSYDGDTDIALRVINYLSDGSVISELQDAA</sequence>
<dbReference type="RefSeq" id="WP_132012049.1">
    <property type="nucleotide sequence ID" value="NZ_AP023410.1"/>
</dbReference>
<evidence type="ECO:0000313" key="1">
    <source>
        <dbReference type="EMBL" id="BCK77627.1"/>
    </source>
</evidence>
<proteinExistence type="predicted"/>
<name>A0AB33IKL7_ACEAC</name>
<reference evidence="1 2" key="1">
    <citation type="journal article" date="2011" name="Microbiology">
        <title>Transcriptome response to different carbon sources in Acetobacter aceti.</title>
        <authorList>
            <person name="Sakurai K."/>
            <person name="Arai H."/>
            <person name="Ishii M."/>
            <person name="Igarashi Y."/>
        </authorList>
    </citation>
    <scope>NUCLEOTIDE SEQUENCE [LARGE SCALE GENOMIC DNA]</scope>
    <source>
        <strain evidence="1 2">NBRC 14818</strain>
    </source>
</reference>